<evidence type="ECO:0000259" key="3">
    <source>
        <dbReference type="Pfam" id="PF22685"/>
    </source>
</evidence>
<dbReference type="STRING" id="1314785.A0A165DVR2"/>
<dbReference type="Gene3D" id="3.40.50.720">
    <property type="entry name" value="NAD(P)-binding Rossmann-like Domain"/>
    <property type="match status" value="1"/>
</dbReference>
<dbReference type="InterPro" id="IPR036291">
    <property type="entry name" value="NAD(P)-bd_dom_sf"/>
</dbReference>
<accession>A0A165DVR2</accession>
<reference evidence="4 5" key="1">
    <citation type="journal article" date="2016" name="Mol. Biol. Evol.">
        <title>Comparative Genomics of Early-Diverging Mushroom-Forming Fungi Provides Insights into the Origins of Lignocellulose Decay Capabilities.</title>
        <authorList>
            <person name="Nagy L.G."/>
            <person name="Riley R."/>
            <person name="Tritt A."/>
            <person name="Adam C."/>
            <person name="Daum C."/>
            <person name="Floudas D."/>
            <person name="Sun H."/>
            <person name="Yadav J.S."/>
            <person name="Pangilinan J."/>
            <person name="Larsson K.H."/>
            <person name="Matsuura K."/>
            <person name="Barry K."/>
            <person name="Labutti K."/>
            <person name="Kuo R."/>
            <person name="Ohm R.A."/>
            <person name="Bhattacharya S.S."/>
            <person name="Shirouzu T."/>
            <person name="Yoshinaga Y."/>
            <person name="Martin F.M."/>
            <person name="Grigoriev I.V."/>
            <person name="Hibbett D.S."/>
        </authorList>
    </citation>
    <scope>NUCLEOTIDE SEQUENCE [LARGE SCALE GENOMIC DNA]</scope>
    <source>
        <strain evidence="4 5">93-53</strain>
    </source>
</reference>
<evidence type="ECO:0000256" key="1">
    <source>
        <dbReference type="ARBA" id="ARBA00023002"/>
    </source>
</evidence>
<protein>
    <submittedName>
        <fullName evidence="4">NAD-binding Rossmann fold oxidoreductase</fullName>
    </submittedName>
</protein>
<feature type="domain" description="Gal80p-like C-terminal" evidence="3">
    <location>
        <begin position="142"/>
        <end position="297"/>
    </location>
</feature>
<dbReference type="AlphaFoldDB" id="A0A165DVR2"/>
<keyword evidence="1" id="KW-0560">Oxidoreductase</keyword>
<dbReference type="Proteomes" id="UP000076871">
    <property type="component" value="Unassembled WGS sequence"/>
</dbReference>
<dbReference type="Pfam" id="PF22685">
    <property type="entry name" value="Gal80p_C-like"/>
    <property type="match status" value="1"/>
</dbReference>
<dbReference type="OrthoDB" id="64915at2759"/>
<evidence type="ECO:0000313" key="4">
    <source>
        <dbReference type="EMBL" id="KZT05727.1"/>
    </source>
</evidence>
<evidence type="ECO:0000313" key="5">
    <source>
        <dbReference type="Proteomes" id="UP000076871"/>
    </source>
</evidence>
<proteinExistence type="predicted"/>
<name>A0A165DVR2_9APHY</name>
<keyword evidence="5" id="KW-1185">Reference proteome</keyword>
<dbReference type="SUPFAM" id="SSF55347">
    <property type="entry name" value="Glyceraldehyde-3-phosphate dehydrogenase-like, C-terminal domain"/>
    <property type="match status" value="1"/>
</dbReference>
<gene>
    <name evidence="4" type="ORF">LAESUDRAFT_726663</name>
</gene>
<dbReference type="PANTHER" id="PTHR43818:SF11">
    <property type="entry name" value="BCDNA.GH03377"/>
    <property type="match status" value="1"/>
</dbReference>
<dbReference type="InterPro" id="IPR000683">
    <property type="entry name" value="Gfo/Idh/MocA-like_OxRdtase_N"/>
</dbReference>
<evidence type="ECO:0000259" key="2">
    <source>
        <dbReference type="Pfam" id="PF01408"/>
    </source>
</evidence>
<organism evidence="4 5">
    <name type="scientific">Laetiporus sulphureus 93-53</name>
    <dbReference type="NCBI Taxonomy" id="1314785"/>
    <lineage>
        <taxon>Eukaryota</taxon>
        <taxon>Fungi</taxon>
        <taxon>Dikarya</taxon>
        <taxon>Basidiomycota</taxon>
        <taxon>Agaricomycotina</taxon>
        <taxon>Agaricomycetes</taxon>
        <taxon>Polyporales</taxon>
        <taxon>Laetiporus</taxon>
    </lineage>
</organism>
<dbReference type="InterPro" id="IPR050463">
    <property type="entry name" value="Gfo/Idh/MocA_oxidrdct_glycsds"/>
</dbReference>
<feature type="domain" description="Gfo/Idh/MocA-like oxidoreductase N-terminal" evidence="2">
    <location>
        <begin position="3"/>
        <end position="135"/>
    </location>
</feature>
<dbReference type="GeneID" id="63826106"/>
<dbReference type="GO" id="GO:0016491">
    <property type="term" value="F:oxidoreductase activity"/>
    <property type="evidence" value="ECO:0007669"/>
    <property type="project" value="UniProtKB-KW"/>
</dbReference>
<dbReference type="PANTHER" id="PTHR43818">
    <property type="entry name" value="BCDNA.GH03377"/>
    <property type="match status" value="1"/>
</dbReference>
<dbReference type="Pfam" id="PF01408">
    <property type="entry name" value="GFO_IDH_MocA"/>
    <property type="match status" value="1"/>
</dbReference>
<dbReference type="SUPFAM" id="SSF51735">
    <property type="entry name" value="NAD(P)-binding Rossmann-fold domains"/>
    <property type="match status" value="1"/>
</dbReference>
<sequence length="373" mass="39427">MPIRIGFVGLSVSSPTWAARMLAPPLLTPPLSSAYALSAVSTSSPTSAAASAEKYSELAHRAVKAYHGPTTAIAADPDLDMVAVSVKPSSHMAAVLPVIEAGKDLFVEWPAGRNLHETFQMAEAAGRKGIRTMVGLQGRQSPTFNKVKTVIDSGEIGRVLSTSVIVRVPCDRPLYTWGPYVSENGAYSADATQGATLLEIVVGHFLSVFTYVLGPFTSVSATLAVQHPTAELVDAEGKPTGKTIPQTAANQVAFSGTLASGAVASLHWRGGLEGKPGRAGTPFMWVIDGERGSVRLDSDDPAGCYVQVREPTLYLNGEEVKVEQDGLTNLTRAWAEFAKGQGGSYATLDDALKIKVLLDNIGESSREGVRIEF</sequence>
<dbReference type="Gene3D" id="3.30.360.10">
    <property type="entry name" value="Dihydrodipicolinate Reductase, domain 2"/>
    <property type="match status" value="1"/>
</dbReference>
<dbReference type="RefSeq" id="XP_040763467.1">
    <property type="nucleotide sequence ID" value="XM_040909077.1"/>
</dbReference>
<dbReference type="InParanoid" id="A0A165DVR2"/>
<dbReference type="EMBL" id="KV427628">
    <property type="protein sequence ID" value="KZT05727.1"/>
    <property type="molecule type" value="Genomic_DNA"/>
</dbReference>
<dbReference type="GO" id="GO:0000166">
    <property type="term" value="F:nucleotide binding"/>
    <property type="evidence" value="ECO:0007669"/>
    <property type="project" value="InterPro"/>
</dbReference>
<dbReference type="InterPro" id="IPR055080">
    <property type="entry name" value="Gal80p-like_C"/>
</dbReference>